<reference evidence="1 2" key="1">
    <citation type="submission" date="2018-11" db="EMBL/GenBank/DDBJ databases">
        <authorList>
            <person name="Criscuolo A."/>
        </authorList>
    </citation>
    <scope>NUCLEOTIDE SEQUENCE [LARGE SCALE GENOMIC DNA]</scope>
    <source>
        <strain evidence="1">AT11b</strain>
    </source>
</reference>
<protein>
    <submittedName>
        <fullName evidence="1">Uncharacterized protein</fullName>
    </submittedName>
</protein>
<proteinExistence type="predicted"/>
<dbReference type="Proteomes" id="UP000280861">
    <property type="component" value="Unassembled WGS sequence"/>
</dbReference>
<name>A0A3P5WXT8_9MICC</name>
<evidence type="ECO:0000313" key="2">
    <source>
        <dbReference type="Proteomes" id="UP000280861"/>
    </source>
</evidence>
<dbReference type="EMBL" id="UXAU01000024">
    <property type="protein sequence ID" value="VDC26302.1"/>
    <property type="molecule type" value="Genomic_DNA"/>
</dbReference>
<dbReference type="RefSeq" id="WP_124091661.1">
    <property type="nucleotide sequence ID" value="NZ_CBCRYA010000018.1"/>
</dbReference>
<evidence type="ECO:0000313" key="1">
    <source>
        <dbReference type="EMBL" id="VDC26302.1"/>
    </source>
</evidence>
<sequence>MTIQDHHSQTNRPDALTAWIDAADISFNQEDLVAALQEMTRSTTATALPAHDQAFWAEHSGIDASRSRRNVAARNAANRVLLDSSTIPASAVAERMELSASTVRHYKAAHKLYSYLVNGKLAFPDWQFINAGKLALPALEDVLAALPSDLHPQSVAGFFLTPQPDLVLNGEPVSAKAWLAEGGNKDLVVSLAKDLAAGN</sequence>
<keyword evidence="2" id="KW-1185">Reference proteome</keyword>
<accession>A0A3P5WXT8</accession>
<dbReference type="OrthoDB" id="3259391at2"/>
<organism evidence="1 2">
    <name type="scientific">Arthrobacter ulcerisalmonis</name>
    <dbReference type="NCBI Taxonomy" id="2483813"/>
    <lineage>
        <taxon>Bacteria</taxon>
        <taxon>Bacillati</taxon>
        <taxon>Actinomycetota</taxon>
        <taxon>Actinomycetes</taxon>
        <taxon>Micrococcales</taxon>
        <taxon>Micrococcaceae</taxon>
        <taxon>Arthrobacter</taxon>
    </lineage>
</organism>
<dbReference type="AlphaFoldDB" id="A0A3P5WXT8"/>
<gene>
    <name evidence="1" type="ORF">PSET11_01717</name>
</gene>